<dbReference type="InterPro" id="IPR043128">
    <property type="entry name" value="Rev_trsase/Diguanyl_cyclase"/>
</dbReference>
<dbReference type="InterPro" id="IPR043502">
    <property type="entry name" value="DNA/RNA_pol_sf"/>
</dbReference>
<dbReference type="PROSITE" id="PS00127">
    <property type="entry name" value="RNASE_PANCREATIC"/>
    <property type="match status" value="1"/>
</dbReference>
<evidence type="ECO:0000256" key="1">
    <source>
        <dbReference type="ARBA" id="ARBA00010879"/>
    </source>
</evidence>
<dbReference type="CDD" id="cd06265">
    <property type="entry name" value="RNase_A_canonical"/>
    <property type="match status" value="1"/>
</dbReference>
<organism evidence="10 11">
    <name type="scientific">Perca fluviatilis</name>
    <name type="common">European perch</name>
    <dbReference type="NCBI Taxonomy" id="8168"/>
    <lineage>
        <taxon>Eukaryota</taxon>
        <taxon>Metazoa</taxon>
        <taxon>Chordata</taxon>
        <taxon>Craniata</taxon>
        <taxon>Vertebrata</taxon>
        <taxon>Euteleostomi</taxon>
        <taxon>Actinopterygii</taxon>
        <taxon>Neopterygii</taxon>
        <taxon>Teleostei</taxon>
        <taxon>Neoteleostei</taxon>
        <taxon>Acanthomorphata</taxon>
        <taxon>Eupercaria</taxon>
        <taxon>Perciformes</taxon>
        <taxon>Percoidei</taxon>
        <taxon>Percidae</taxon>
        <taxon>Percinae</taxon>
        <taxon>Perca</taxon>
    </lineage>
</organism>
<feature type="domain" description="Ribonuclease A-domain" evidence="9">
    <location>
        <begin position="341"/>
        <end position="461"/>
    </location>
</feature>
<dbReference type="EMBL" id="VHII01000007">
    <property type="protein sequence ID" value="KAF1388645.1"/>
    <property type="molecule type" value="Genomic_DNA"/>
</dbReference>
<sequence>MLDMGVIEESGSAWCSPIVLVTKTDGGIRFCIDYRRVNEVSRFDAYPMPRFGAPATFQRLMDRVLRQHAAYAAAYLDDVIIHSATWAGNVRQVAAVLESLRQAGLTANPAKCAVGRREVRYLGYHLGGGRVRPQTDASDRGVGAVLTQQVRGVDRPILYISRKLSEREARYSTVEKECLTIRWAVDALRYYLLGRSFTLCLDHAPLQWLHRMKNTNARITRWYLALQPFRFKVVHRPGSQMVVADFLSRSRGDCSCGPGIFPVIGQSSAYISSNHFPPSVCWRILEFCSSSSDFLHFRFLPFLHFWTFVPGTFFFNSEINMKMSVFACVLLISAVEISVDGETPAEKFKRQHINKDMDPKHCDAVIKERKIHQNNRAFCKKENTFISASYGVVKKVCEKEGEPYPNDRNLRISLNSFRVVNCKCKDNMRPPNCGCKGSRPNLRIVIGCDNNDNPVHYQEGLYITSLNETKLFLPDESE</sequence>
<keyword evidence="4" id="KW-0548">Nucleotidyltransferase</keyword>
<keyword evidence="5" id="KW-0540">Nuclease</keyword>
<keyword evidence="8" id="KW-0695">RNA-directed DNA polymerase</keyword>
<dbReference type="Gene3D" id="3.10.10.10">
    <property type="entry name" value="HIV Type 1 Reverse Transcriptase, subunit A, domain 1"/>
    <property type="match status" value="1"/>
</dbReference>
<evidence type="ECO:0000313" key="10">
    <source>
        <dbReference type="EMBL" id="KAF1388645.1"/>
    </source>
</evidence>
<dbReference type="Pfam" id="PF17917">
    <property type="entry name" value="RT_RNaseH"/>
    <property type="match status" value="1"/>
</dbReference>
<keyword evidence="7" id="KW-0378">Hydrolase</keyword>
<evidence type="ECO:0000259" key="9">
    <source>
        <dbReference type="SMART" id="SM00092"/>
    </source>
</evidence>
<comment type="similarity">
    <text evidence="1">Belongs to the beta type-B retroviral polymerase family. HERV class-II K(HML-2) pol subfamily.</text>
</comment>
<evidence type="ECO:0000256" key="3">
    <source>
        <dbReference type="ARBA" id="ARBA00022679"/>
    </source>
</evidence>
<keyword evidence="3" id="KW-0808">Transferase</keyword>
<dbReference type="CDD" id="cd01647">
    <property type="entry name" value="RT_LTR"/>
    <property type="match status" value="1"/>
</dbReference>
<evidence type="ECO:0000256" key="7">
    <source>
        <dbReference type="ARBA" id="ARBA00022801"/>
    </source>
</evidence>
<evidence type="ECO:0000256" key="5">
    <source>
        <dbReference type="ARBA" id="ARBA00022722"/>
    </source>
</evidence>
<dbReference type="Gene3D" id="3.10.20.370">
    <property type="match status" value="1"/>
</dbReference>
<dbReference type="EC" id="3.1.26.4" evidence="2"/>
<dbReference type="InterPro" id="IPR050951">
    <property type="entry name" value="Retrovirus_Pol_polyprotein"/>
</dbReference>
<evidence type="ECO:0000256" key="4">
    <source>
        <dbReference type="ARBA" id="ARBA00022695"/>
    </source>
</evidence>
<dbReference type="Proteomes" id="UP000465112">
    <property type="component" value="Chromosome 7"/>
</dbReference>
<dbReference type="Gene3D" id="3.30.70.270">
    <property type="match status" value="1"/>
</dbReference>
<protein>
    <recommendedName>
        <fullName evidence="2">ribonuclease H</fullName>
        <ecNumber evidence="2">3.1.26.4</ecNumber>
    </recommendedName>
</protein>
<dbReference type="Pfam" id="PF00074">
    <property type="entry name" value="RnaseA"/>
    <property type="match status" value="1"/>
</dbReference>
<dbReference type="AlphaFoldDB" id="A0A6A5FCU0"/>
<comment type="caution">
    <text evidence="10">The sequence shown here is derived from an EMBL/GenBank/DDBJ whole genome shotgun (WGS) entry which is preliminary data.</text>
</comment>
<dbReference type="SMART" id="SM00092">
    <property type="entry name" value="RNAse_Pc"/>
    <property type="match status" value="1"/>
</dbReference>
<dbReference type="SUPFAM" id="SSF54076">
    <property type="entry name" value="RNase A-like"/>
    <property type="match status" value="1"/>
</dbReference>
<reference evidence="10 11" key="1">
    <citation type="submission" date="2019-06" db="EMBL/GenBank/DDBJ databases">
        <title>A chromosome-scale genome assembly of the European perch, Perca fluviatilis.</title>
        <authorList>
            <person name="Roques C."/>
            <person name="Zahm M."/>
            <person name="Cabau C."/>
            <person name="Klopp C."/>
            <person name="Bouchez O."/>
            <person name="Donnadieu C."/>
            <person name="Kuhl H."/>
            <person name="Gislard M."/>
            <person name="Guendouz S."/>
            <person name="Journot L."/>
            <person name="Haffray P."/>
            <person name="Bestin A."/>
            <person name="Morvezen R."/>
            <person name="Feron R."/>
            <person name="Wen M."/>
            <person name="Jouanno E."/>
            <person name="Herpin A."/>
            <person name="Schartl M."/>
            <person name="Postlethwait J."/>
            <person name="Schaerlinger B."/>
            <person name="Chardard D."/>
            <person name="Lecocq T."/>
            <person name="Poncet C."/>
            <person name="Jaffrelo L."/>
            <person name="Lampietro C."/>
            <person name="Guiguen Y."/>
        </authorList>
    </citation>
    <scope>NUCLEOTIDE SEQUENCE [LARGE SCALE GENOMIC DNA]</scope>
    <source>
        <tissue evidence="10">Blood</tissue>
    </source>
</reference>
<keyword evidence="11" id="KW-1185">Reference proteome</keyword>
<evidence type="ECO:0000256" key="8">
    <source>
        <dbReference type="ARBA" id="ARBA00022918"/>
    </source>
</evidence>
<dbReference type="InterPro" id="IPR023411">
    <property type="entry name" value="RNaseA_AS"/>
</dbReference>
<name>A0A6A5FCU0_PERFL</name>
<gene>
    <name evidence="10" type="ORF">PFLUV_G00092450</name>
</gene>
<evidence type="ECO:0000256" key="6">
    <source>
        <dbReference type="ARBA" id="ARBA00022759"/>
    </source>
</evidence>
<dbReference type="FunFam" id="3.10.20.370:FF:000001">
    <property type="entry name" value="Retrovirus-related Pol polyprotein from transposon 17.6-like protein"/>
    <property type="match status" value="1"/>
</dbReference>
<dbReference type="InterPro" id="IPR000477">
    <property type="entry name" value="RT_dom"/>
</dbReference>
<dbReference type="InterPro" id="IPR036816">
    <property type="entry name" value="RNaseA-like_dom_sf"/>
</dbReference>
<dbReference type="GO" id="GO:0003964">
    <property type="term" value="F:RNA-directed DNA polymerase activity"/>
    <property type="evidence" value="ECO:0007669"/>
    <property type="project" value="UniProtKB-KW"/>
</dbReference>
<evidence type="ECO:0000313" key="11">
    <source>
        <dbReference type="Proteomes" id="UP000465112"/>
    </source>
</evidence>
<dbReference type="SUPFAM" id="SSF56672">
    <property type="entry name" value="DNA/RNA polymerases"/>
    <property type="match status" value="1"/>
</dbReference>
<dbReference type="FunFam" id="3.30.70.270:FF:000003">
    <property type="entry name" value="Transposon Ty3-G Gag-Pol polyprotein"/>
    <property type="match status" value="1"/>
</dbReference>
<dbReference type="Gene3D" id="3.10.130.10">
    <property type="entry name" value="Ribonuclease A-like domain"/>
    <property type="match status" value="1"/>
</dbReference>
<keyword evidence="6" id="KW-0255">Endonuclease</keyword>
<dbReference type="GO" id="GO:0004523">
    <property type="term" value="F:RNA-DNA hybrid ribonuclease activity"/>
    <property type="evidence" value="ECO:0007669"/>
    <property type="project" value="UniProtKB-EC"/>
</dbReference>
<dbReference type="Pfam" id="PF00078">
    <property type="entry name" value="RVT_1"/>
    <property type="match status" value="1"/>
</dbReference>
<dbReference type="InterPro" id="IPR041373">
    <property type="entry name" value="RT_RNaseH"/>
</dbReference>
<dbReference type="PANTHER" id="PTHR37984:SF5">
    <property type="entry name" value="PROTEIN NYNRIN-LIKE"/>
    <property type="match status" value="1"/>
</dbReference>
<dbReference type="CDD" id="cd09274">
    <property type="entry name" value="RNase_HI_RT_Ty3"/>
    <property type="match status" value="1"/>
</dbReference>
<dbReference type="PANTHER" id="PTHR37984">
    <property type="entry name" value="PROTEIN CBG26694"/>
    <property type="match status" value="1"/>
</dbReference>
<proteinExistence type="inferred from homology"/>
<evidence type="ECO:0000256" key="2">
    <source>
        <dbReference type="ARBA" id="ARBA00012180"/>
    </source>
</evidence>
<dbReference type="InterPro" id="IPR023412">
    <property type="entry name" value="RNaseA_domain"/>
</dbReference>
<accession>A0A6A5FCU0</accession>